<organism evidence="16 17">
    <name type="scientific">Sanguibacter inulinus</name>
    <dbReference type="NCBI Taxonomy" id="60922"/>
    <lineage>
        <taxon>Bacteria</taxon>
        <taxon>Bacillati</taxon>
        <taxon>Actinomycetota</taxon>
        <taxon>Actinomycetes</taxon>
        <taxon>Micrococcales</taxon>
        <taxon>Sanguibacteraceae</taxon>
        <taxon>Sanguibacter</taxon>
    </lineage>
</organism>
<evidence type="ECO:0000256" key="7">
    <source>
        <dbReference type="ARBA" id="ARBA00056930"/>
    </source>
</evidence>
<dbReference type="EMBL" id="JACBYE010000004">
    <property type="protein sequence ID" value="NYS92468.1"/>
    <property type="molecule type" value="Genomic_DNA"/>
</dbReference>
<dbReference type="GO" id="GO:0004601">
    <property type="term" value="F:peroxidase activity"/>
    <property type="evidence" value="ECO:0007669"/>
    <property type="project" value="UniProtKB-KW"/>
</dbReference>
<comment type="subunit">
    <text evidence="9">Homodimer. Forms both dimers and octamers; a tightly-associated dimer and a ring-like octamer.</text>
</comment>
<evidence type="ECO:0000256" key="8">
    <source>
        <dbReference type="ARBA" id="ARBA00060973"/>
    </source>
</evidence>
<evidence type="ECO:0000256" key="5">
    <source>
        <dbReference type="ARBA" id="ARBA00032824"/>
    </source>
</evidence>
<evidence type="ECO:0000313" key="16">
    <source>
        <dbReference type="EMBL" id="NYS92468.1"/>
    </source>
</evidence>
<dbReference type="InterPro" id="IPR036249">
    <property type="entry name" value="Thioredoxin-like_sf"/>
</dbReference>
<keyword evidence="1" id="KW-0575">Peroxidase</keyword>
<dbReference type="PIRSF" id="PIRSF000239">
    <property type="entry name" value="AHPC"/>
    <property type="match status" value="1"/>
</dbReference>
<feature type="active site" description="Cysteine sulfenic acid (-SOH) intermediate; for peroxidase activity" evidence="14">
    <location>
        <position position="55"/>
    </location>
</feature>
<dbReference type="Gene3D" id="3.40.30.10">
    <property type="entry name" value="Glutaredoxin"/>
    <property type="match status" value="1"/>
</dbReference>
<evidence type="ECO:0000256" key="10">
    <source>
        <dbReference type="ARBA" id="ARBA00067009"/>
    </source>
</evidence>
<gene>
    <name evidence="16" type="ORF">HZZ10_02840</name>
</gene>
<dbReference type="Pfam" id="PF00578">
    <property type="entry name" value="AhpC-TSA"/>
    <property type="match status" value="1"/>
</dbReference>
<dbReference type="InterPro" id="IPR050455">
    <property type="entry name" value="Tpx_Peroxidase_subfamily"/>
</dbReference>
<feature type="domain" description="Thioredoxin" evidence="15">
    <location>
        <begin position="13"/>
        <end position="161"/>
    </location>
</feature>
<dbReference type="EC" id="1.11.1.29" evidence="10"/>
<dbReference type="FunFam" id="3.40.30.10:FF:000118">
    <property type="entry name" value="Peroxiredoxin AhpE"/>
    <property type="match status" value="1"/>
</dbReference>
<dbReference type="InterPro" id="IPR013766">
    <property type="entry name" value="Thioredoxin_domain"/>
</dbReference>
<dbReference type="CDD" id="cd03018">
    <property type="entry name" value="PRX_AhpE_like"/>
    <property type="match status" value="1"/>
</dbReference>
<dbReference type="PANTHER" id="PTHR43110">
    <property type="entry name" value="THIOL PEROXIDASE"/>
    <property type="match status" value="1"/>
</dbReference>
<dbReference type="SUPFAM" id="SSF52833">
    <property type="entry name" value="Thioredoxin-like"/>
    <property type="match status" value="1"/>
</dbReference>
<evidence type="ECO:0000259" key="15">
    <source>
        <dbReference type="PROSITE" id="PS51352"/>
    </source>
</evidence>
<comment type="similarity">
    <text evidence="8">Belongs to the peroxiredoxin family. AhpE subfamily.</text>
</comment>
<dbReference type="AlphaFoldDB" id="A0A853EUA4"/>
<evidence type="ECO:0000256" key="9">
    <source>
        <dbReference type="ARBA" id="ARBA00065226"/>
    </source>
</evidence>
<reference evidence="16 17" key="1">
    <citation type="submission" date="2020-07" db="EMBL/GenBank/DDBJ databases">
        <title>MOT database genomes.</title>
        <authorList>
            <person name="Joseph S."/>
            <person name="Aduse-Opoku J."/>
            <person name="Hashim A."/>
            <person name="Wade W."/>
            <person name="Curtis M."/>
        </authorList>
    </citation>
    <scope>NUCLEOTIDE SEQUENCE [LARGE SCALE GENOMIC DNA]</scope>
    <source>
        <strain evidence="16 17">DSM 100099</strain>
    </source>
</reference>
<evidence type="ECO:0000256" key="6">
    <source>
        <dbReference type="ARBA" id="ARBA00052774"/>
    </source>
</evidence>
<evidence type="ECO:0000256" key="2">
    <source>
        <dbReference type="ARBA" id="ARBA00022862"/>
    </source>
</evidence>
<protein>
    <recommendedName>
        <fullName evidence="11">Alkyl hydroperoxide reductase E</fullName>
        <ecNumber evidence="10">1.11.1.29</ecNumber>
    </recommendedName>
    <alternativeName>
        <fullName evidence="12">Mycoredoxin-dependent peroxiredoxin</fullName>
    </alternativeName>
    <alternativeName>
        <fullName evidence="13">Peroxiredoxin AhpE</fullName>
    </alternativeName>
    <alternativeName>
        <fullName evidence="5">Thioredoxin peroxidase</fullName>
    </alternativeName>
</protein>
<dbReference type="InterPro" id="IPR024706">
    <property type="entry name" value="Peroxiredoxin_AhpC-typ"/>
</dbReference>
<keyword evidence="2" id="KW-0049">Antioxidant</keyword>
<evidence type="ECO:0000256" key="12">
    <source>
        <dbReference type="ARBA" id="ARBA00082991"/>
    </source>
</evidence>
<evidence type="ECO:0000256" key="1">
    <source>
        <dbReference type="ARBA" id="ARBA00022559"/>
    </source>
</evidence>
<comment type="catalytic activity">
    <reaction evidence="6">
        <text>[mycoredoxin]-L-dithiol + a hydroperoxide = [mycoredoxin]-L-disulfide + an alcohol + H2O</text>
        <dbReference type="Rhea" id="RHEA:62640"/>
        <dbReference type="Rhea" id="RHEA-COMP:16137"/>
        <dbReference type="Rhea" id="RHEA-COMP:16138"/>
        <dbReference type="ChEBI" id="CHEBI:15377"/>
        <dbReference type="ChEBI" id="CHEBI:29950"/>
        <dbReference type="ChEBI" id="CHEBI:30879"/>
        <dbReference type="ChEBI" id="CHEBI:35924"/>
        <dbReference type="ChEBI" id="CHEBI:50058"/>
        <dbReference type="EC" id="1.11.1.29"/>
    </reaction>
</comment>
<evidence type="ECO:0000256" key="11">
    <source>
        <dbReference type="ARBA" id="ARBA00068979"/>
    </source>
</evidence>
<name>A0A853EUA4_9MICO</name>
<comment type="caution">
    <text evidence="16">The sequence shown here is derived from an EMBL/GenBank/DDBJ whole genome shotgun (WGS) entry which is preliminary data.</text>
</comment>
<evidence type="ECO:0000256" key="4">
    <source>
        <dbReference type="ARBA" id="ARBA00023284"/>
    </source>
</evidence>
<keyword evidence="3" id="KW-0560">Oxidoreductase</keyword>
<dbReference type="RefSeq" id="WP_179912325.1">
    <property type="nucleotide sequence ID" value="NZ_JACBYE010000004.1"/>
</dbReference>
<keyword evidence="4" id="KW-0676">Redox-active center</keyword>
<evidence type="ECO:0000256" key="3">
    <source>
        <dbReference type="ARBA" id="ARBA00023002"/>
    </source>
</evidence>
<keyword evidence="17" id="KW-1185">Reference proteome</keyword>
<dbReference type="PANTHER" id="PTHR43110:SF1">
    <property type="entry name" value="THIOL PEROXIDASE"/>
    <property type="match status" value="1"/>
</dbReference>
<dbReference type="InterPro" id="IPR000866">
    <property type="entry name" value="AhpC/TSA"/>
</dbReference>
<evidence type="ECO:0000313" key="17">
    <source>
        <dbReference type="Proteomes" id="UP000561011"/>
    </source>
</evidence>
<evidence type="ECO:0000256" key="14">
    <source>
        <dbReference type="PIRSR" id="PIRSR000239-1"/>
    </source>
</evidence>
<proteinExistence type="inferred from homology"/>
<comment type="function">
    <text evidence="7">Thiol-specific peroxidase that catalyzes the reduction of hydrogen peroxide and organic hydroperoxides to water and alcohols, respectively. Plays a role in cell protection against oxidative stress by detoxifying peroxides. May represent an important antioxidant defense against cytotoxic peroxides, especially peroxynitrite, which can be formed by activated macrophages during infection.</text>
</comment>
<accession>A0A853EUA4</accession>
<sequence>MNQTTSTEDVAAPVVGDLAPDFELKDTHGTPVRLSALRGTPVLVVFYPFAFSGICTGELCELRDNLSSLETAGVRLLAISCDAMYSLKAWSEQEGFGFDLLSDFWPHGEAARAYGVFDAERGRSVRGSFLVDAEGVVRWAVVNGSGERRDLSGYLDAVAAL</sequence>
<dbReference type="PROSITE" id="PS51352">
    <property type="entry name" value="THIOREDOXIN_2"/>
    <property type="match status" value="1"/>
</dbReference>
<evidence type="ECO:0000256" key="13">
    <source>
        <dbReference type="ARBA" id="ARBA00083736"/>
    </source>
</evidence>
<dbReference type="Proteomes" id="UP000561011">
    <property type="component" value="Unassembled WGS sequence"/>
</dbReference>